<organism evidence="4 5">
    <name type="scientific">Chondrus crispus</name>
    <name type="common">Carrageen Irish moss</name>
    <name type="synonym">Polymorpha crispa</name>
    <dbReference type="NCBI Taxonomy" id="2769"/>
    <lineage>
        <taxon>Eukaryota</taxon>
        <taxon>Rhodophyta</taxon>
        <taxon>Florideophyceae</taxon>
        <taxon>Rhodymeniophycidae</taxon>
        <taxon>Gigartinales</taxon>
        <taxon>Gigartinaceae</taxon>
        <taxon>Chondrus</taxon>
    </lineage>
</organism>
<keyword evidence="2" id="KW-0472">Membrane</keyword>
<feature type="chain" id="PRO_5004454482" evidence="3">
    <location>
        <begin position="17"/>
        <end position="267"/>
    </location>
</feature>
<dbReference type="Gramene" id="CDF34666">
    <property type="protein sequence ID" value="CDF34666"/>
    <property type="gene ID" value="CHC_T00003367001"/>
</dbReference>
<name>R7QB67_CHOCR</name>
<keyword evidence="5" id="KW-1185">Reference proteome</keyword>
<accession>R7QB67</accession>
<dbReference type="RefSeq" id="XP_005714485.1">
    <property type="nucleotide sequence ID" value="XM_005714428.1"/>
</dbReference>
<evidence type="ECO:0000256" key="2">
    <source>
        <dbReference type="SAM" id="Phobius"/>
    </source>
</evidence>
<dbReference type="AlphaFoldDB" id="R7QB67"/>
<evidence type="ECO:0000313" key="4">
    <source>
        <dbReference type="EMBL" id="CDF34666.1"/>
    </source>
</evidence>
<dbReference type="GeneID" id="17322199"/>
<keyword evidence="3" id="KW-0732">Signal</keyword>
<protein>
    <submittedName>
        <fullName evidence="4">Uncharacterized protein</fullName>
    </submittedName>
</protein>
<dbReference type="KEGG" id="ccp:CHC_T00003367001"/>
<feature type="signal peptide" evidence="3">
    <location>
        <begin position="1"/>
        <end position="16"/>
    </location>
</feature>
<evidence type="ECO:0000256" key="3">
    <source>
        <dbReference type="SAM" id="SignalP"/>
    </source>
</evidence>
<evidence type="ECO:0000313" key="5">
    <source>
        <dbReference type="Proteomes" id="UP000012073"/>
    </source>
</evidence>
<keyword evidence="2" id="KW-0812">Transmembrane</keyword>
<gene>
    <name evidence="4" type="ORF">CHC_T00003367001</name>
</gene>
<evidence type="ECO:0000256" key="1">
    <source>
        <dbReference type="SAM" id="MobiDB-lite"/>
    </source>
</evidence>
<feature type="compositionally biased region" description="Low complexity" evidence="1">
    <location>
        <begin position="176"/>
        <end position="195"/>
    </location>
</feature>
<reference evidence="5" key="1">
    <citation type="journal article" date="2013" name="Proc. Natl. Acad. Sci. U.S.A.">
        <title>Genome structure and metabolic features in the red seaweed Chondrus crispus shed light on evolution of the Archaeplastida.</title>
        <authorList>
            <person name="Collen J."/>
            <person name="Porcel B."/>
            <person name="Carre W."/>
            <person name="Ball S.G."/>
            <person name="Chaparro C."/>
            <person name="Tonon T."/>
            <person name="Barbeyron T."/>
            <person name="Michel G."/>
            <person name="Noel B."/>
            <person name="Valentin K."/>
            <person name="Elias M."/>
            <person name="Artiguenave F."/>
            <person name="Arun A."/>
            <person name="Aury J.M."/>
            <person name="Barbosa-Neto J.F."/>
            <person name="Bothwell J.H."/>
            <person name="Bouget F.Y."/>
            <person name="Brillet L."/>
            <person name="Cabello-Hurtado F."/>
            <person name="Capella-Gutierrez S."/>
            <person name="Charrier B."/>
            <person name="Cladiere L."/>
            <person name="Cock J.M."/>
            <person name="Coelho S.M."/>
            <person name="Colleoni C."/>
            <person name="Czjzek M."/>
            <person name="Da Silva C."/>
            <person name="Delage L."/>
            <person name="Denoeud F."/>
            <person name="Deschamps P."/>
            <person name="Dittami S.M."/>
            <person name="Gabaldon T."/>
            <person name="Gachon C.M."/>
            <person name="Groisillier A."/>
            <person name="Herve C."/>
            <person name="Jabbari K."/>
            <person name="Katinka M."/>
            <person name="Kloareg B."/>
            <person name="Kowalczyk N."/>
            <person name="Labadie K."/>
            <person name="Leblanc C."/>
            <person name="Lopez P.J."/>
            <person name="McLachlan D.H."/>
            <person name="Meslet-Cladiere L."/>
            <person name="Moustafa A."/>
            <person name="Nehr Z."/>
            <person name="Nyvall Collen P."/>
            <person name="Panaud O."/>
            <person name="Partensky F."/>
            <person name="Poulain J."/>
            <person name="Rensing S.A."/>
            <person name="Rousvoal S."/>
            <person name="Samson G."/>
            <person name="Symeonidi A."/>
            <person name="Weissenbach J."/>
            <person name="Zambounis A."/>
            <person name="Wincker P."/>
            <person name="Boyen C."/>
        </authorList>
    </citation>
    <scope>NUCLEOTIDE SEQUENCE [LARGE SCALE GENOMIC DNA]</scope>
    <source>
        <strain evidence="5">cv. Stackhouse</strain>
    </source>
</reference>
<feature type="transmembrane region" description="Helical" evidence="2">
    <location>
        <begin position="223"/>
        <end position="245"/>
    </location>
</feature>
<proteinExistence type="predicted"/>
<sequence length="267" mass="27945">MFRSLFILALFRLSLAAPFLLGYSSTQHFASAGIQHPEQSTTASLSHLLGRFNSDSTSSAQLPLHPDFASQPRPSLLLVVRAEVSSPRKTLTALAGALGGDRPTSFIARTGAFDDAENAVTVNQVADLKVSEKNAVVNVQLKEGESAQLIGAIKSLASRHSYMAVVWASRQDAGAADAAPADQPAAGADPAKPDAVNGNTADSASGADATKAHVMNPPEISSAGLSGLLVALIFLLIFVPGFLCLTRIASPETFDVMDSNDMKKKMQ</sequence>
<feature type="region of interest" description="Disordered" evidence="1">
    <location>
        <begin position="176"/>
        <end position="205"/>
    </location>
</feature>
<dbReference type="Proteomes" id="UP000012073">
    <property type="component" value="Unassembled WGS sequence"/>
</dbReference>
<keyword evidence="2" id="KW-1133">Transmembrane helix</keyword>
<dbReference type="EMBL" id="HG001704">
    <property type="protein sequence ID" value="CDF34666.1"/>
    <property type="molecule type" value="Genomic_DNA"/>
</dbReference>